<feature type="region of interest" description="Disordered" evidence="1">
    <location>
        <begin position="239"/>
        <end position="261"/>
    </location>
</feature>
<keyword evidence="3" id="KW-1185">Reference proteome</keyword>
<dbReference type="EMBL" id="JH711592">
    <property type="protein sequence ID" value="EIW74425.1"/>
    <property type="molecule type" value="Genomic_DNA"/>
</dbReference>
<dbReference type="GeneID" id="19211038"/>
<dbReference type="Proteomes" id="UP000053558">
    <property type="component" value="Unassembled WGS sequence"/>
</dbReference>
<sequence length="261" mass="28013">MIIVTKQEPFDMPGAFPTTDAAAIEDLPPPYSERDELSTEPGPSTSSLCLRTHLVEVHSYSGNAIESTQPPPRPASTPIARLPLLDTTSGPPVPAQHVTTPTHARGDFSLVDSQKPLPKLPLPGRRSRASTSSLPSVSSASTSQSRNPSTSQSWLRSPPSGLSYARFYRMVHHSKGEHLSGGFLKQPPNCSSRVHPFLTHNVDEEDWIRFLGDVERTASPPSQAMTLRSSGMLSSVLGASKAGNSSTSLPSEELASVRKTI</sequence>
<organism evidence="2 3">
    <name type="scientific">Coniophora puteana (strain RWD-64-598)</name>
    <name type="common">Brown rot fungus</name>
    <dbReference type="NCBI Taxonomy" id="741705"/>
    <lineage>
        <taxon>Eukaryota</taxon>
        <taxon>Fungi</taxon>
        <taxon>Dikarya</taxon>
        <taxon>Basidiomycota</taxon>
        <taxon>Agaricomycotina</taxon>
        <taxon>Agaricomycetes</taxon>
        <taxon>Agaricomycetidae</taxon>
        <taxon>Boletales</taxon>
        <taxon>Coniophorineae</taxon>
        <taxon>Coniophoraceae</taxon>
        <taxon>Coniophora</taxon>
    </lineage>
</organism>
<feature type="region of interest" description="Disordered" evidence="1">
    <location>
        <begin position="63"/>
        <end position="158"/>
    </location>
</feature>
<dbReference type="InterPro" id="IPR028018">
    <property type="entry name" value="DUF4646"/>
</dbReference>
<proteinExistence type="predicted"/>
<dbReference type="Pfam" id="PF15496">
    <property type="entry name" value="DUF4646"/>
    <property type="match status" value="1"/>
</dbReference>
<dbReference type="AlphaFoldDB" id="R7SEW8"/>
<evidence type="ECO:0000313" key="3">
    <source>
        <dbReference type="Proteomes" id="UP000053558"/>
    </source>
</evidence>
<dbReference type="RefSeq" id="XP_007775442.1">
    <property type="nucleotide sequence ID" value="XM_007777252.1"/>
</dbReference>
<name>R7SEW8_CONPW</name>
<feature type="compositionally biased region" description="Low complexity" evidence="1">
    <location>
        <begin position="129"/>
        <end position="146"/>
    </location>
</feature>
<feature type="region of interest" description="Disordered" evidence="1">
    <location>
        <begin position="1"/>
        <end position="47"/>
    </location>
</feature>
<gene>
    <name evidence="2" type="ORF">CONPUDRAFT_85897</name>
</gene>
<dbReference type="OrthoDB" id="5314275at2759"/>
<dbReference type="KEGG" id="cput:CONPUDRAFT_85897"/>
<accession>R7SEW8</accession>
<evidence type="ECO:0000256" key="1">
    <source>
        <dbReference type="SAM" id="MobiDB-lite"/>
    </source>
</evidence>
<evidence type="ECO:0000313" key="2">
    <source>
        <dbReference type="EMBL" id="EIW74425.1"/>
    </source>
</evidence>
<feature type="non-terminal residue" evidence="2">
    <location>
        <position position="261"/>
    </location>
</feature>
<reference evidence="3" key="1">
    <citation type="journal article" date="2012" name="Science">
        <title>The Paleozoic origin of enzymatic lignin decomposition reconstructed from 31 fungal genomes.</title>
        <authorList>
            <person name="Floudas D."/>
            <person name="Binder M."/>
            <person name="Riley R."/>
            <person name="Barry K."/>
            <person name="Blanchette R.A."/>
            <person name="Henrissat B."/>
            <person name="Martinez A.T."/>
            <person name="Otillar R."/>
            <person name="Spatafora J.W."/>
            <person name="Yadav J.S."/>
            <person name="Aerts A."/>
            <person name="Benoit I."/>
            <person name="Boyd A."/>
            <person name="Carlson A."/>
            <person name="Copeland A."/>
            <person name="Coutinho P.M."/>
            <person name="de Vries R.P."/>
            <person name="Ferreira P."/>
            <person name="Findley K."/>
            <person name="Foster B."/>
            <person name="Gaskell J."/>
            <person name="Glotzer D."/>
            <person name="Gorecki P."/>
            <person name="Heitman J."/>
            <person name="Hesse C."/>
            <person name="Hori C."/>
            <person name="Igarashi K."/>
            <person name="Jurgens J.A."/>
            <person name="Kallen N."/>
            <person name="Kersten P."/>
            <person name="Kohler A."/>
            <person name="Kuees U."/>
            <person name="Kumar T.K.A."/>
            <person name="Kuo A."/>
            <person name="LaButti K."/>
            <person name="Larrondo L.F."/>
            <person name="Lindquist E."/>
            <person name="Ling A."/>
            <person name="Lombard V."/>
            <person name="Lucas S."/>
            <person name="Lundell T."/>
            <person name="Martin R."/>
            <person name="McLaughlin D.J."/>
            <person name="Morgenstern I."/>
            <person name="Morin E."/>
            <person name="Murat C."/>
            <person name="Nagy L.G."/>
            <person name="Nolan M."/>
            <person name="Ohm R.A."/>
            <person name="Patyshakuliyeva A."/>
            <person name="Rokas A."/>
            <person name="Ruiz-Duenas F.J."/>
            <person name="Sabat G."/>
            <person name="Salamov A."/>
            <person name="Samejima M."/>
            <person name="Schmutz J."/>
            <person name="Slot J.C."/>
            <person name="St John F."/>
            <person name="Stenlid J."/>
            <person name="Sun H."/>
            <person name="Sun S."/>
            <person name="Syed K."/>
            <person name="Tsang A."/>
            <person name="Wiebenga A."/>
            <person name="Young D."/>
            <person name="Pisabarro A."/>
            <person name="Eastwood D.C."/>
            <person name="Martin F."/>
            <person name="Cullen D."/>
            <person name="Grigoriev I.V."/>
            <person name="Hibbett D.S."/>
        </authorList>
    </citation>
    <scope>NUCLEOTIDE SEQUENCE [LARGE SCALE GENOMIC DNA]</scope>
    <source>
        <strain evidence="3">RWD-64-598 SS2</strain>
    </source>
</reference>
<protein>
    <submittedName>
        <fullName evidence="2">Uncharacterized protein</fullName>
    </submittedName>
</protein>